<name>A0ABW3LMA3_9BACI</name>
<protein>
    <submittedName>
        <fullName evidence="2">Uncharacterized protein</fullName>
    </submittedName>
</protein>
<dbReference type="SUPFAM" id="SSF64518">
    <property type="entry name" value="Phase 1 flagellin"/>
    <property type="match status" value="1"/>
</dbReference>
<proteinExistence type="predicted"/>
<sequence length="364" mass="39025">MVRIAMISGNANCPPNNPLLSATVTVEQVTDFCVRLTIENDEDSAGSIGFFCLDVNNTGDFVVIGPGQVQVQCPGACDINANISRNFTSDAEKVDPGEDAEWIICSDEPLTEEQFERVALFFQEIEGCPEEDDSECLADNFMDMTTSTTSSTTSTTSSTTSTTSSTTSTTSSTTSTTSSTTSTTSSTTSTTSTTSSTTTTSTTTSTTSTTTTTTVCPIPNPQTCCQHVVEFKTQIVPPTLGGIENVETDVFFSDPPVVEDVCPEKVIICGKLTKVIRYTAVADDGAQTQNMLTDERSFQCVIDRDDANEGDEFDVVGFDVLCEGTPRLQNRGTRPVGASSTGTVNVFWKLLEKDIIKVCIRKHI</sequence>
<organism evidence="2 3">
    <name type="scientific">Virgibacillus byunsanensis</name>
    <dbReference type="NCBI Taxonomy" id="570945"/>
    <lineage>
        <taxon>Bacteria</taxon>
        <taxon>Bacillati</taxon>
        <taxon>Bacillota</taxon>
        <taxon>Bacilli</taxon>
        <taxon>Bacillales</taxon>
        <taxon>Bacillaceae</taxon>
        <taxon>Virgibacillus</taxon>
    </lineage>
</organism>
<evidence type="ECO:0000313" key="2">
    <source>
        <dbReference type="EMBL" id="MFD1038938.1"/>
    </source>
</evidence>
<evidence type="ECO:0000256" key="1">
    <source>
        <dbReference type="SAM" id="MobiDB-lite"/>
    </source>
</evidence>
<dbReference type="Proteomes" id="UP001597040">
    <property type="component" value="Unassembled WGS sequence"/>
</dbReference>
<feature type="region of interest" description="Disordered" evidence="1">
    <location>
        <begin position="146"/>
        <end position="213"/>
    </location>
</feature>
<comment type="caution">
    <text evidence="2">The sequence shown here is derived from an EMBL/GenBank/DDBJ whole genome shotgun (WGS) entry which is preliminary data.</text>
</comment>
<dbReference type="EMBL" id="JBHTKJ010000027">
    <property type="protein sequence ID" value="MFD1038938.1"/>
    <property type="molecule type" value="Genomic_DNA"/>
</dbReference>
<reference evidence="3" key="1">
    <citation type="journal article" date="2019" name="Int. J. Syst. Evol. Microbiol.">
        <title>The Global Catalogue of Microorganisms (GCM) 10K type strain sequencing project: providing services to taxonomists for standard genome sequencing and annotation.</title>
        <authorList>
            <consortium name="The Broad Institute Genomics Platform"/>
            <consortium name="The Broad Institute Genome Sequencing Center for Infectious Disease"/>
            <person name="Wu L."/>
            <person name="Ma J."/>
        </authorList>
    </citation>
    <scope>NUCLEOTIDE SEQUENCE [LARGE SCALE GENOMIC DNA]</scope>
    <source>
        <strain evidence="3">CCUG 56754</strain>
    </source>
</reference>
<evidence type="ECO:0000313" key="3">
    <source>
        <dbReference type="Proteomes" id="UP001597040"/>
    </source>
</evidence>
<dbReference type="RefSeq" id="WP_390362399.1">
    <property type="nucleotide sequence ID" value="NZ_JBHTKJ010000027.1"/>
</dbReference>
<accession>A0ABW3LMA3</accession>
<gene>
    <name evidence="2" type="ORF">ACFQ3N_11125</name>
</gene>
<keyword evidence="3" id="KW-1185">Reference proteome</keyword>